<proteinExistence type="predicted"/>
<dbReference type="SUPFAM" id="SSF56300">
    <property type="entry name" value="Metallo-dependent phosphatases"/>
    <property type="match status" value="1"/>
</dbReference>
<reference evidence="1 2" key="1">
    <citation type="submission" date="2018-06" db="EMBL/GenBank/DDBJ databases">
        <title>Nitrincola tibetense sp. nov., isolated from Lake XuguoCo on Tibetan Plateau.</title>
        <authorList>
            <person name="Xing P."/>
        </authorList>
    </citation>
    <scope>NUCLEOTIDE SEQUENCE [LARGE SCALE GENOMIC DNA]</scope>
    <source>
        <strain evidence="2">xg18</strain>
    </source>
</reference>
<dbReference type="RefSeq" id="WP_112157422.1">
    <property type="nucleotide sequence ID" value="NZ_QKRX01000002.1"/>
</dbReference>
<protein>
    <recommendedName>
        <fullName evidence="3">Calcineurin-like phosphoesterase domain-containing protein</fullName>
    </recommendedName>
</protein>
<gene>
    <name evidence="1" type="ORF">DN062_03025</name>
</gene>
<dbReference type="Proteomes" id="UP000250744">
    <property type="component" value="Unassembled WGS sequence"/>
</dbReference>
<evidence type="ECO:0008006" key="3">
    <source>
        <dbReference type="Google" id="ProtNLM"/>
    </source>
</evidence>
<sequence length="310" mass="34236">MSAEREGRSCPIDYRYSPSLIAATEPCLSTQVLYVAGGLYGNPYALDCLEAMVSDEPHAKLIFNGDFHWFDAKTELFSSINNRVAKYSAIAGNVEKELARTESANVGCGCAYPEAVDQALVDRSNRIHKRLQSILPNDSHLLGWLRNLPNYAVVEVVGRRVAVVHGDATSLAGWGFDAGSIDLPEQQALIQRWLVEANVDAFASSHTCQAVCRQFQSGVVINNGAAGMPNFNDGCYGIITRIAQTAGHRKPLYSTTYQGLVYEAIPLYYDQDAWINLFLSLWPDGSDAWISYWERIEQGSKKTLDDLISV</sequence>
<comment type="caution">
    <text evidence="1">The sequence shown here is derived from an EMBL/GenBank/DDBJ whole genome shotgun (WGS) entry which is preliminary data.</text>
</comment>
<dbReference type="AlphaFoldDB" id="A0A364NQD0"/>
<accession>A0A364NQD0</accession>
<evidence type="ECO:0000313" key="1">
    <source>
        <dbReference type="EMBL" id="RAU19254.1"/>
    </source>
</evidence>
<dbReference type="OrthoDB" id="6953533at2"/>
<dbReference type="InterPro" id="IPR029052">
    <property type="entry name" value="Metallo-depent_PP-like"/>
</dbReference>
<dbReference type="EMBL" id="QKRX01000002">
    <property type="protein sequence ID" value="RAU19254.1"/>
    <property type="molecule type" value="Genomic_DNA"/>
</dbReference>
<name>A0A364NQD0_9GAMM</name>
<evidence type="ECO:0000313" key="2">
    <source>
        <dbReference type="Proteomes" id="UP000250744"/>
    </source>
</evidence>
<organism evidence="1 2">
    <name type="scientific">Nitrincola tibetensis</name>
    <dbReference type="NCBI Taxonomy" id="2219697"/>
    <lineage>
        <taxon>Bacteria</taxon>
        <taxon>Pseudomonadati</taxon>
        <taxon>Pseudomonadota</taxon>
        <taxon>Gammaproteobacteria</taxon>
        <taxon>Oceanospirillales</taxon>
        <taxon>Oceanospirillaceae</taxon>
        <taxon>Nitrincola</taxon>
    </lineage>
</organism>
<dbReference type="Gene3D" id="3.60.21.10">
    <property type="match status" value="1"/>
</dbReference>
<keyword evidence="2" id="KW-1185">Reference proteome</keyword>